<keyword evidence="2" id="KW-1133">Transmembrane helix</keyword>
<feature type="transmembrane region" description="Helical" evidence="2">
    <location>
        <begin position="64"/>
        <end position="83"/>
    </location>
</feature>
<dbReference type="HOGENOM" id="CLU_2049211_0_0_1"/>
<protein>
    <submittedName>
        <fullName evidence="3">DNA, SC009</fullName>
    </submittedName>
</protein>
<dbReference type="EMBL" id="AP007150">
    <property type="protein sequence ID" value="BAE55057.1"/>
    <property type="molecule type" value="Genomic_DNA"/>
</dbReference>
<sequence length="120" mass="13631">MEVLGLVTDRRDGDGDGKVRKEDEEEEAEERKEERVTMADEMVVVIMVMDGFWPIQYFSLSGHFLSVFPLCPTLLSCLVLFVVSAHPKHARRGSISYNYVCKPLEAIQLARRKNFNGPPS</sequence>
<dbReference type="AlphaFoldDB" id="Q2UTQ8"/>
<evidence type="ECO:0000256" key="2">
    <source>
        <dbReference type="SAM" id="Phobius"/>
    </source>
</evidence>
<dbReference type="KEGG" id="aor:AO090009000632"/>
<feature type="compositionally biased region" description="Basic and acidic residues" evidence="1">
    <location>
        <begin position="8"/>
        <end position="22"/>
    </location>
</feature>
<dbReference type="GeneID" id="5988989"/>
<gene>
    <name evidence="3" type="ORF">AO090009000632</name>
</gene>
<evidence type="ECO:0000313" key="4">
    <source>
        <dbReference type="Proteomes" id="UP000006564"/>
    </source>
</evidence>
<dbReference type="Proteomes" id="UP000006564">
    <property type="component" value="Chromosome 1"/>
</dbReference>
<feature type="region of interest" description="Disordered" evidence="1">
    <location>
        <begin position="1"/>
        <end position="34"/>
    </location>
</feature>
<evidence type="ECO:0000256" key="1">
    <source>
        <dbReference type="SAM" id="MobiDB-lite"/>
    </source>
</evidence>
<proteinExistence type="predicted"/>
<name>Q2UTQ8_ASPOR</name>
<reference evidence="3 4" key="1">
    <citation type="journal article" date="2005" name="Nature">
        <title>Genome sequencing and analysis of Aspergillus oryzae.</title>
        <authorList>
            <person name="Machida M."/>
            <person name="Asai K."/>
            <person name="Sano M."/>
            <person name="Tanaka T."/>
            <person name="Kumagai T."/>
            <person name="Terai G."/>
            <person name="Kusumoto K."/>
            <person name="Arima T."/>
            <person name="Akita O."/>
            <person name="Kashiwagi Y."/>
            <person name="Abe K."/>
            <person name="Gomi K."/>
            <person name="Horiuchi H."/>
            <person name="Kitamoto K."/>
            <person name="Kobayashi T."/>
            <person name="Takeuchi M."/>
            <person name="Denning D.W."/>
            <person name="Galagan J.E."/>
            <person name="Nierman W.C."/>
            <person name="Yu J."/>
            <person name="Archer D.B."/>
            <person name="Bennett J.W."/>
            <person name="Bhatnagar D."/>
            <person name="Cleveland T.E."/>
            <person name="Fedorova N.D."/>
            <person name="Gotoh O."/>
            <person name="Horikawa H."/>
            <person name="Hosoyama A."/>
            <person name="Ichinomiya M."/>
            <person name="Igarashi R."/>
            <person name="Iwashita K."/>
            <person name="Juvvadi P.R."/>
            <person name="Kato M."/>
            <person name="Kato Y."/>
            <person name="Kin T."/>
            <person name="Kokubun A."/>
            <person name="Maeda H."/>
            <person name="Maeyama N."/>
            <person name="Maruyama J."/>
            <person name="Nagasaki H."/>
            <person name="Nakajima T."/>
            <person name="Oda K."/>
            <person name="Okada K."/>
            <person name="Paulsen I."/>
            <person name="Sakamoto K."/>
            <person name="Sawano T."/>
            <person name="Takahashi M."/>
            <person name="Takase K."/>
            <person name="Terabayashi Y."/>
            <person name="Wortman J."/>
            <person name="Yamada O."/>
            <person name="Yamagata Y."/>
            <person name="Anazawa H."/>
            <person name="Hata Y."/>
            <person name="Koide Y."/>
            <person name="Komori T."/>
            <person name="Koyama Y."/>
            <person name="Minetoki T."/>
            <person name="Suharnan S."/>
            <person name="Tanaka A."/>
            <person name="Isono K."/>
            <person name="Kuhara S."/>
            <person name="Ogasawara N."/>
            <person name="Kikuchi H."/>
        </authorList>
    </citation>
    <scope>NUCLEOTIDE SEQUENCE [LARGE SCALE GENOMIC DNA]</scope>
    <source>
        <strain evidence="4">ATCC 42149 / RIB 40</strain>
    </source>
</reference>
<organism evidence="3 4">
    <name type="scientific">Aspergillus oryzae (strain ATCC 42149 / RIB 40)</name>
    <name type="common">Yellow koji mold</name>
    <dbReference type="NCBI Taxonomy" id="510516"/>
    <lineage>
        <taxon>Eukaryota</taxon>
        <taxon>Fungi</taxon>
        <taxon>Dikarya</taxon>
        <taxon>Ascomycota</taxon>
        <taxon>Pezizomycotina</taxon>
        <taxon>Eurotiomycetes</taxon>
        <taxon>Eurotiomycetidae</taxon>
        <taxon>Eurotiales</taxon>
        <taxon>Aspergillaceae</taxon>
        <taxon>Aspergillus</taxon>
        <taxon>Aspergillus subgen. Circumdati</taxon>
    </lineage>
</organism>
<accession>Q2UTQ8</accession>
<evidence type="ECO:0000313" key="3">
    <source>
        <dbReference type="EMBL" id="BAE55057.1"/>
    </source>
</evidence>
<keyword evidence="2" id="KW-0812">Transmembrane</keyword>
<dbReference type="RefSeq" id="XP_023088737.1">
    <property type="nucleotide sequence ID" value="XM_023236107.1"/>
</dbReference>
<keyword evidence="2" id="KW-0472">Membrane</keyword>
<keyword evidence="4" id="KW-1185">Reference proteome</keyword>